<dbReference type="Proteomes" id="UP000651271">
    <property type="component" value="Unassembled WGS sequence"/>
</dbReference>
<keyword evidence="3" id="KW-1185">Reference proteome</keyword>
<name>A0ABR7YG15_9SPHI</name>
<reference evidence="2 3" key="1">
    <citation type="submission" date="2020-08" db="EMBL/GenBank/DDBJ databases">
        <title>Sphingobacterium sp. DN04309 isolated from aquaculture water.</title>
        <authorList>
            <person name="Zhang M."/>
        </authorList>
    </citation>
    <scope>NUCLEOTIDE SEQUENCE [LARGE SCALE GENOMIC DNA]</scope>
    <source>
        <strain evidence="2 3">DN04309</strain>
    </source>
</reference>
<keyword evidence="1" id="KW-0732">Signal</keyword>
<gene>
    <name evidence="2" type="ORF">H8B04_11815</name>
</gene>
<evidence type="ECO:0000313" key="3">
    <source>
        <dbReference type="Proteomes" id="UP000651271"/>
    </source>
</evidence>
<dbReference type="EMBL" id="JACOIJ010000023">
    <property type="protein sequence ID" value="MBD1430244.1"/>
    <property type="molecule type" value="Genomic_DNA"/>
</dbReference>
<feature type="signal peptide" evidence="1">
    <location>
        <begin position="1"/>
        <end position="19"/>
    </location>
</feature>
<evidence type="ECO:0000313" key="2">
    <source>
        <dbReference type="EMBL" id="MBD1430244.1"/>
    </source>
</evidence>
<comment type="caution">
    <text evidence="2">The sequence shown here is derived from an EMBL/GenBank/DDBJ whole genome shotgun (WGS) entry which is preliminary data.</text>
</comment>
<protein>
    <recommendedName>
        <fullName evidence="4">Tetratricopeptide repeat protein</fullName>
    </recommendedName>
</protein>
<organism evidence="2 3">
    <name type="scientific">Sphingobacterium litopenaei</name>
    <dbReference type="NCBI Taxonomy" id="2763500"/>
    <lineage>
        <taxon>Bacteria</taxon>
        <taxon>Pseudomonadati</taxon>
        <taxon>Bacteroidota</taxon>
        <taxon>Sphingobacteriia</taxon>
        <taxon>Sphingobacteriales</taxon>
        <taxon>Sphingobacteriaceae</taxon>
        <taxon>Sphingobacterium</taxon>
    </lineage>
</organism>
<evidence type="ECO:0008006" key="4">
    <source>
        <dbReference type="Google" id="ProtNLM"/>
    </source>
</evidence>
<feature type="chain" id="PRO_5046422679" description="Tetratricopeptide repeat protein" evidence="1">
    <location>
        <begin position="20"/>
        <end position="215"/>
    </location>
</feature>
<proteinExistence type="predicted"/>
<sequence>MKSFFYILFLILSSLICNAQVKEENEEYVVFDLTAYEPMLNRAITAVHNKELQKAKSILDSCYAVNNLDTMVIALLHETLLMKINTQGEPNKNLTDIKNWETQYPFLKEDKRLQEIKVKDAVSLGMQSFDSKNINSAESLTKLIIKTIQESNAPTSLKKISNVDALIYNVGMQLFYDKQFKAAYHLFSSGTSFFSQDKNMNTMYKLSKERIQTKK</sequence>
<accession>A0ABR7YG15</accession>
<evidence type="ECO:0000256" key="1">
    <source>
        <dbReference type="SAM" id="SignalP"/>
    </source>
</evidence>